<dbReference type="PANTHER" id="PTHR30308:SF2">
    <property type="entry name" value="SSRA-BINDING PROTEIN"/>
    <property type="match status" value="1"/>
</dbReference>
<proteinExistence type="inferred from homology"/>
<feature type="non-terminal residue" evidence="3">
    <location>
        <position position="139"/>
    </location>
</feature>
<keyword evidence="2" id="KW-0694">RNA-binding</keyword>
<dbReference type="PROSITE" id="PS01317">
    <property type="entry name" value="SSRP"/>
    <property type="match status" value="1"/>
</dbReference>
<dbReference type="InterPro" id="IPR023620">
    <property type="entry name" value="SmpB"/>
</dbReference>
<comment type="caution">
    <text evidence="3">The sequence shown here is derived from an EMBL/GenBank/DDBJ whole genome shotgun (WGS) entry which is preliminary data.</text>
</comment>
<dbReference type="Pfam" id="PF01668">
    <property type="entry name" value="SmpB"/>
    <property type="match status" value="1"/>
</dbReference>
<organism evidence="3 4">
    <name type="scientific">Candidatus Berkelbacteria bacterium CG10_big_fil_rev_8_21_14_0_10_43_14</name>
    <dbReference type="NCBI Taxonomy" id="1974515"/>
    <lineage>
        <taxon>Bacteria</taxon>
        <taxon>Candidatus Berkelbacteria</taxon>
    </lineage>
</organism>
<dbReference type="GO" id="GO:0005829">
    <property type="term" value="C:cytosol"/>
    <property type="evidence" value="ECO:0007669"/>
    <property type="project" value="TreeGrafter"/>
</dbReference>
<dbReference type="AlphaFoldDB" id="A0A2M6RAA0"/>
<keyword evidence="1" id="KW-0963">Cytoplasm</keyword>
<name>A0A2M6RAA0_9BACT</name>
<dbReference type="HAMAP" id="MF_00023">
    <property type="entry name" value="SmpB"/>
    <property type="match status" value="1"/>
</dbReference>
<dbReference type="GO" id="GO:0070930">
    <property type="term" value="P:trans-translation-dependent protein tagging"/>
    <property type="evidence" value="ECO:0007669"/>
    <property type="project" value="TreeGrafter"/>
</dbReference>
<dbReference type="InterPro" id="IPR020081">
    <property type="entry name" value="SsrA-bd_prot_CS"/>
</dbReference>
<dbReference type="GO" id="GO:0003723">
    <property type="term" value="F:RNA binding"/>
    <property type="evidence" value="ECO:0007669"/>
    <property type="project" value="UniProtKB-KW"/>
</dbReference>
<evidence type="ECO:0000256" key="2">
    <source>
        <dbReference type="ARBA" id="ARBA00022884"/>
    </source>
</evidence>
<accession>A0A2M6RAA0</accession>
<dbReference type="SUPFAM" id="SSF74982">
    <property type="entry name" value="Small protein B (SmpB)"/>
    <property type="match status" value="1"/>
</dbReference>
<protein>
    <submittedName>
        <fullName evidence="3">SsrA-binding protein</fullName>
    </submittedName>
</protein>
<evidence type="ECO:0000256" key="1">
    <source>
        <dbReference type="ARBA" id="ARBA00022490"/>
    </source>
</evidence>
<sequence length="139" mass="15284">MTIMTGNKIVAKNRNAYHDFDLLEKIEAGIVLVGKEIKAIRDGKVDLTGSYARIMQIAPADGQELFWLGGRVGIGEGSDRTKKLLVHGSELKNLIGKSQIKGLTLVPLELYLKHGRAKLCVAVARGRKLHDKRAAIKKK</sequence>
<gene>
    <name evidence="3" type="ORF">COT79_01895</name>
</gene>
<reference evidence="4" key="1">
    <citation type="submission" date="2017-09" db="EMBL/GenBank/DDBJ databases">
        <title>Depth-based differentiation of microbial function through sediment-hosted aquifers and enrichment of novel symbionts in the deep terrestrial subsurface.</title>
        <authorList>
            <person name="Probst A.J."/>
            <person name="Ladd B."/>
            <person name="Jarett J.K."/>
            <person name="Geller-Mcgrath D.E."/>
            <person name="Sieber C.M.K."/>
            <person name="Emerson J.B."/>
            <person name="Anantharaman K."/>
            <person name="Thomas B.C."/>
            <person name="Malmstrom R."/>
            <person name="Stieglmeier M."/>
            <person name="Klingl A."/>
            <person name="Woyke T."/>
            <person name="Ryan C.M."/>
            <person name="Banfield J.F."/>
        </authorList>
    </citation>
    <scope>NUCLEOTIDE SEQUENCE [LARGE SCALE GENOMIC DNA]</scope>
</reference>
<dbReference type="Proteomes" id="UP000231162">
    <property type="component" value="Unassembled WGS sequence"/>
</dbReference>
<dbReference type="Gene3D" id="2.40.280.10">
    <property type="match status" value="1"/>
</dbReference>
<evidence type="ECO:0000313" key="3">
    <source>
        <dbReference type="EMBL" id="PIS06960.1"/>
    </source>
</evidence>
<dbReference type="InterPro" id="IPR000037">
    <property type="entry name" value="SsrA-bd_prot"/>
</dbReference>
<dbReference type="PANTHER" id="PTHR30308">
    <property type="entry name" value="TMRNA-BINDING COMPONENT OF TRANS-TRANSLATION TAGGING COMPLEX"/>
    <property type="match status" value="1"/>
</dbReference>
<evidence type="ECO:0000313" key="4">
    <source>
        <dbReference type="Proteomes" id="UP000231162"/>
    </source>
</evidence>
<dbReference type="EMBL" id="PEZX01000027">
    <property type="protein sequence ID" value="PIS06960.1"/>
    <property type="molecule type" value="Genomic_DNA"/>
</dbReference>